<feature type="domain" description="RNA polymerase sigma-70 region 2" evidence="6">
    <location>
        <begin position="9"/>
        <end position="74"/>
    </location>
</feature>
<evidence type="ECO:0000256" key="5">
    <source>
        <dbReference type="NCBIfam" id="TIGR02959"/>
    </source>
</evidence>
<dbReference type="InterPro" id="IPR013324">
    <property type="entry name" value="RNA_pol_sigma_r3/r4-like"/>
</dbReference>
<gene>
    <name evidence="8" type="primary">sigR</name>
    <name evidence="8" type="ORF">TRL7639_02605</name>
</gene>
<dbReference type="NCBIfam" id="TIGR02959">
    <property type="entry name" value="SigZ"/>
    <property type="match status" value="1"/>
</dbReference>
<reference evidence="8 9" key="1">
    <citation type="submission" date="2017-03" db="EMBL/GenBank/DDBJ databases">
        <authorList>
            <person name="Afonso C.L."/>
            <person name="Miller P.J."/>
            <person name="Scott M.A."/>
            <person name="Spackman E."/>
            <person name="Goraichik I."/>
            <person name="Dimitrov K.M."/>
            <person name="Suarez D.L."/>
            <person name="Swayne D.E."/>
        </authorList>
    </citation>
    <scope>NUCLEOTIDE SEQUENCE [LARGE SCALE GENOMIC DNA]</scope>
    <source>
        <strain evidence="8 9">CECT 7639</strain>
    </source>
</reference>
<evidence type="ECO:0000256" key="4">
    <source>
        <dbReference type="ARBA" id="ARBA00023163"/>
    </source>
</evidence>
<dbReference type="SUPFAM" id="SSF88659">
    <property type="entry name" value="Sigma3 and sigma4 domains of RNA polymerase sigma factors"/>
    <property type="match status" value="1"/>
</dbReference>
<dbReference type="Proteomes" id="UP000193077">
    <property type="component" value="Unassembled WGS sequence"/>
</dbReference>
<dbReference type="GO" id="GO:0003677">
    <property type="term" value="F:DNA binding"/>
    <property type="evidence" value="ECO:0007669"/>
    <property type="project" value="InterPro"/>
</dbReference>
<dbReference type="InterPro" id="IPR036388">
    <property type="entry name" value="WH-like_DNA-bd_sf"/>
</dbReference>
<proteinExistence type="inferred from homology"/>
<dbReference type="RefSeq" id="WP_085796059.1">
    <property type="nucleotide sequence ID" value="NZ_FWFO01000001.1"/>
</dbReference>
<evidence type="ECO:0000313" key="9">
    <source>
        <dbReference type="Proteomes" id="UP000193077"/>
    </source>
</evidence>
<dbReference type="InterPro" id="IPR013325">
    <property type="entry name" value="RNA_pol_sigma_r2"/>
</dbReference>
<feature type="domain" description="RNA polymerase sigma factor 70 region 4 type 2" evidence="7">
    <location>
        <begin position="101"/>
        <end position="151"/>
    </location>
</feature>
<keyword evidence="9" id="KW-1185">Reference proteome</keyword>
<evidence type="ECO:0000259" key="7">
    <source>
        <dbReference type="Pfam" id="PF08281"/>
    </source>
</evidence>
<dbReference type="InterPro" id="IPR007627">
    <property type="entry name" value="RNA_pol_sigma70_r2"/>
</dbReference>
<keyword evidence="4" id="KW-0804">Transcription</keyword>
<dbReference type="InterPro" id="IPR039425">
    <property type="entry name" value="RNA_pol_sigma-70-like"/>
</dbReference>
<dbReference type="OrthoDB" id="9803470at2"/>
<dbReference type="PANTHER" id="PTHR43133:SF62">
    <property type="entry name" value="RNA POLYMERASE SIGMA FACTOR SIGZ"/>
    <property type="match status" value="1"/>
</dbReference>
<dbReference type="GO" id="GO:0016987">
    <property type="term" value="F:sigma factor activity"/>
    <property type="evidence" value="ECO:0007669"/>
    <property type="project" value="UniProtKB-KW"/>
</dbReference>
<dbReference type="InterPro" id="IPR013249">
    <property type="entry name" value="RNA_pol_sigma70_r4_t2"/>
</dbReference>
<sequence>MADLDQIWSDYGQALRGFLRARVSNPDDVEDLLQEIMIRTHRNLPELRQDIKLRAWIYQIARNVVIDHYRASGRGRDLQADDLWYQEPDPATARDELADCIAPMVRALPPEYAEVLTAVDLEGQAQKEYAAARGVPYSTLKSQVQSGRKQLRSLFENCCRFSFDTRGGVSDYERKSDGCKKC</sequence>
<dbReference type="Pfam" id="PF04542">
    <property type="entry name" value="Sigma70_r2"/>
    <property type="match status" value="1"/>
</dbReference>
<name>A0A1Y5SSI4_9RHOB</name>
<evidence type="ECO:0000256" key="1">
    <source>
        <dbReference type="ARBA" id="ARBA00010641"/>
    </source>
</evidence>
<dbReference type="Gene3D" id="1.10.1740.10">
    <property type="match status" value="1"/>
</dbReference>
<dbReference type="EMBL" id="FWFO01000001">
    <property type="protein sequence ID" value="SLN47530.1"/>
    <property type="molecule type" value="Genomic_DNA"/>
</dbReference>
<dbReference type="AlphaFoldDB" id="A0A1Y5SSI4"/>
<comment type="similarity">
    <text evidence="1">Belongs to the sigma-70 factor family. ECF subfamily.</text>
</comment>
<keyword evidence="2" id="KW-0805">Transcription regulation</keyword>
<keyword evidence="3" id="KW-0731">Sigma factor</keyword>
<dbReference type="Pfam" id="PF08281">
    <property type="entry name" value="Sigma70_r4_2"/>
    <property type="match status" value="1"/>
</dbReference>
<dbReference type="NCBIfam" id="NF007215">
    <property type="entry name" value="PRK09637.1"/>
    <property type="match status" value="1"/>
</dbReference>
<dbReference type="InterPro" id="IPR014304">
    <property type="entry name" value="RNA_pol_sigma-Z"/>
</dbReference>
<evidence type="ECO:0000313" key="8">
    <source>
        <dbReference type="EMBL" id="SLN47530.1"/>
    </source>
</evidence>
<accession>A0A1Y5SSI4</accession>
<organism evidence="8 9">
    <name type="scientific">Falsiruegeria litorea R37</name>
    <dbReference type="NCBI Taxonomy" id="1200284"/>
    <lineage>
        <taxon>Bacteria</taxon>
        <taxon>Pseudomonadati</taxon>
        <taxon>Pseudomonadota</taxon>
        <taxon>Alphaproteobacteria</taxon>
        <taxon>Rhodobacterales</taxon>
        <taxon>Roseobacteraceae</taxon>
        <taxon>Falsiruegeria</taxon>
    </lineage>
</organism>
<dbReference type="GO" id="GO:0006352">
    <property type="term" value="P:DNA-templated transcription initiation"/>
    <property type="evidence" value="ECO:0007669"/>
    <property type="project" value="InterPro"/>
</dbReference>
<evidence type="ECO:0000256" key="3">
    <source>
        <dbReference type="ARBA" id="ARBA00023082"/>
    </source>
</evidence>
<dbReference type="Gene3D" id="1.10.10.10">
    <property type="entry name" value="Winged helix-like DNA-binding domain superfamily/Winged helix DNA-binding domain"/>
    <property type="match status" value="1"/>
</dbReference>
<evidence type="ECO:0000259" key="6">
    <source>
        <dbReference type="Pfam" id="PF04542"/>
    </source>
</evidence>
<dbReference type="NCBIfam" id="TIGR02937">
    <property type="entry name" value="sigma70-ECF"/>
    <property type="match status" value="1"/>
</dbReference>
<dbReference type="PANTHER" id="PTHR43133">
    <property type="entry name" value="RNA POLYMERASE ECF-TYPE SIGMA FACTO"/>
    <property type="match status" value="1"/>
</dbReference>
<evidence type="ECO:0000256" key="2">
    <source>
        <dbReference type="ARBA" id="ARBA00023015"/>
    </source>
</evidence>
<dbReference type="InterPro" id="IPR014284">
    <property type="entry name" value="RNA_pol_sigma-70_dom"/>
</dbReference>
<dbReference type="SUPFAM" id="SSF88946">
    <property type="entry name" value="Sigma2 domain of RNA polymerase sigma factors"/>
    <property type="match status" value="1"/>
</dbReference>
<protein>
    <recommendedName>
        <fullName evidence="5">RNA polymerase sigma factor SigZ</fullName>
    </recommendedName>
</protein>